<comment type="caution">
    <text evidence="1">The sequence shown here is derived from an EMBL/GenBank/DDBJ whole genome shotgun (WGS) entry which is preliminary data.</text>
</comment>
<dbReference type="Proteomes" id="UP000478417">
    <property type="component" value="Unassembled WGS sequence"/>
</dbReference>
<sequence length="396" mass="43136">MNNRKIKIGWLLLTGGLLGLGAHISAQSPGYIPPPPPTKNVKFELRVKYLVAPDIAFKGLGSVPSEYELEGSNNILLGTERFIDYDDGFLRQDYISTTLVAGGLDGSESVPSTNTDATSNFSYSDPNQVVPNDPTALLFHRYSSTGDPDVEFAGASDGAFGWELNYTKYINRKRNLGIQVGFSFNGFDSGFNKSIDADLYIQEFRHNMANGANVPDLPDPVENDDGTFTQNPYTGDIEREDVASGNLLEWIASEETEELIADGAVVDSKADLRSSVYNFRAGPTYNLSLGQSFAFSVGLGVSAIYYSGEFSAYEILQNPAEGINPSRGLTTTDDSEWQVGGYVDASAYFNVSERVSLFSGLQVQSGSSYTQQNEEREVSVDFSSQVYVHAGLGIRF</sequence>
<organism evidence="1 2">
    <name type="scientific">Oceanipulchritudo coccoides</name>
    <dbReference type="NCBI Taxonomy" id="2706888"/>
    <lineage>
        <taxon>Bacteria</taxon>
        <taxon>Pseudomonadati</taxon>
        <taxon>Verrucomicrobiota</taxon>
        <taxon>Opitutia</taxon>
        <taxon>Puniceicoccales</taxon>
        <taxon>Oceanipulchritudinaceae</taxon>
        <taxon>Oceanipulchritudo</taxon>
    </lineage>
</organism>
<keyword evidence="2" id="KW-1185">Reference proteome</keyword>
<proteinExistence type="predicted"/>
<name>A0A6B2M0G3_9BACT</name>
<accession>A0A6B2M0G3</accession>
<evidence type="ECO:0000313" key="1">
    <source>
        <dbReference type="EMBL" id="NDV62398.1"/>
    </source>
</evidence>
<gene>
    <name evidence="1" type="ORF">G0Q06_08050</name>
</gene>
<evidence type="ECO:0000313" key="2">
    <source>
        <dbReference type="Proteomes" id="UP000478417"/>
    </source>
</evidence>
<reference evidence="1 2" key="1">
    <citation type="submission" date="2020-02" db="EMBL/GenBank/DDBJ databases">
        <title>Albibacoteraceae fam. nov., the first described family within the subdivision 4 Verrucomicrobia.</title>
        <authorList>
            <person name="Xi F."/>
        </authorList>
    </citation>
    <scope>NUCLEOTIDE SEQUENCE [LARGE SCALE GENOMIC DNA]</scope>
    <source>
        <strain evidence="1 2">CK1056</strain>
    </source>
</reference>
<dbReference type="AlphaFoldDB" id="A0A6B2M0G3"/>
<protein>
    <submittedName>
        <fullName evidence="1">Uncharacterized protein</fullName>
    </submittedName>
</protein>
<dbReference type="EMBL" id="JAAGNX010000002">
    <property type="protein sequence ID" value="NDV62398.1"/>
    <property type="molecule type" value="Genomic_DNA"/>
</dbReference>
<dbReference type="RefSeq" id="WP_163964241.1">
    <property type="nucleotide sequence ID" value="NZ_JAAGNX010000002.1"/>
</dbReference>